<keyword evidence="1" id="KW-0378">Hydrolase</keyword>
<dbReference type="Pfam" id="PF04167">
    <property type="entry name" value="DUF402"/>
    <property type="match status" value="1"/>
</dbReference>
<gene>
    <name evidence="3" type="ORF">GCM10022255_099000</name>
</gene>
<keyword evidence="4" id="KW-1185">Reference proteome</keyword>
<evidence type="ECO:0000313" key="4">
    <source>
        <dbReference type="Proteomes" id="UP001500620"/>
    </source>
</evidence>
<evidence type="ECO:0000259" key="2">
    <source>
        <dbReference type="Pfam" id="PF04167"/>
    </source>
</evidence>
<evidence type="ECO:0000256" key="1">
    <source>
        <dbReference type="ARBA" id="ARBA00022801"/>
    </source>
</evidence>
<feature type="domain" description="DUF402" evidence="2">
    <location>
        <begin position="67"/>
        <end position="173"/>
    </location>
</feature>
<organism evidence="3 4">
    <name type="scientific">Dactylosporangium darangshiense</name>
    <dbReference type="NCBI Taxonomy" id="579108"/>
    <lineage>
        <taxon>Bacteria</taxon>
        <taxon>Bacillati</taxon>
        <taxon>Actinomycetota</taxon>
        <taxon>Actinomycetes</taxon>
        <taxon>Micromonosporales</taxon>
        <taxon>Micromonosporaceae</taxon>
        <taxon>Dactylosporangium</taxon>
    </lineage>
</organism>
<reference evidence="4" key="1">
    <citation type="journal article" date="2019" name="Int. J. Syst. Evol. Microbiol.">
        <title>The Global Catalogue of Microorganisms (GCM) 10K type strain sequencing project: providing services to taxonomists for standard genome sequencing and annotation.</title>
        <authorList>
            <consortium name="The Broad Institute Genomics Platform"/>
            <consortium name="The Broad Institute Genome Sequencing Center for Infectious Disease"/>
            <person name="Wu L."/>
            <person name="Ma J."/>
        </authorList>
    </citation>
    <scope>NUCLEOTIDE SEQUENCE [LARGE SCALE GENOMIC DNA]</scope>
    <source>
        <strain evidence="4">JCM 17441</strain>
    </source>
</reference>
<dbReference type="RefSeq" id="WP_345139917.1">
    <property type="nucleotide sequence ID" value="NZ_BAABAT010000052.1"/>
</dbReference>
<dbReference type="PANTHER" id="PTHR39159:SF1">
    <property type="entry name" value="UPF0374 PROTEIN YGAC"/>
    <property type="match status" value="1"/>
</dbReference>
<name>A0ABP8DRM2_9ACTN</name>
<dbReference type="InterPro" id="IPR050212">
    <property type="entry name" value="Ntdp-like"/>
</dbReference>
<dbReference type="EMBL" id="BAABAT010000052">
    <property type="protein sequence ID" value="GAA4262427.1"/>
    <property type="molecule type" value="Genomic_DNA"/>
</dbReference>
<protein>
    <submittedName>
        <fullName evidence="3">DUF402 domain-containing protein</fullName>
    </submittedName>
</protein>
<sequence length="199" mass="22726">MRQVFVRRYLRGPYVSWAQATHPVGEDERGLLLWLPVGADFACRVGLDGDPLRDAPGIEDYGAAPLQRRTWTDLDVLILHPPGAAHSVWWFFKNKGFHGWYVNLEARPARRTDAIDVVDHHLDIVVTPDREWRWKDEDTFTDRTGVPGFWSEAEAQGIRAEGERVAAAIEAARFPFDGTWCDFRPDPSWPRPALPQDPL</sequence>
<dbReference type="InterPro" id="IPR007295">
    <property type="entry name" value="DUF402"/>
</dbReference>
<dbReference type="InterPro" id="IPR035930">
    <property type="entry name" value="FomD-like_sf"/>
</dbReference>
<dbReference type="Proteomes" id="UP001500620">
    <property type="component" value="Unassembled WGS sequence"/>
</dbReference>
<dbReference type="Gene3D" id="2.40.380.10">
    <property type="entry name" value="FomD-like"/>
    <property type="match status" value="1"/>
</dbReference>
<dbReference type="SUPFAM" id="SSF159234">
    <property type="entry name" value="FomD-like"/>
    <property type="match status" value="1"/>
</dbReference>
<evidence type="ECO:0000313" key="3">
    <source>
        <dbReference type="EMBL" id="GAA4262427.1"/>
    </source>
</evidence>
<comment type="caution">
    <text evidence="3">The sequence shown here is derived from an EMBL/GenBank/DDBJ whole genome shotgun (WGS) entry which is preliminary data.</text>
</comment>
<accession>A0ABP8DRM2</accession>
<dbReference type="PANTHER" id="PTHR39159">
    <property type="match status" value="1"/>
</dbReference>
<proteinExistence type="predicted"/>